<dbReference type="AlphaFoldDB" id="Q849B6"/>
<protein>
    <submittedName>
        <fullName evidence="1">Uncharacterized protein</fullName>
    </submittedName>
</protein>
<proteinExistence type="predicted"/>
<name>Q849B6_ASTYP</name>
<dbReference type="EMBL" id="AY217342">
    <property type="protein sequence ID" value="AAO52671.1"/>
    <property type="molecule type" value="Genomic_DNA"/>
</dbReference>
<accession>Q849B6</accession>
<sequence>MLSYGTVLNNTTCNVANSTRPWPGVVGRDHRLRIKNQEFLFIIKRYCTLHAMDERH</sequence>
<organism evidence="1">
    <name type="scientific">Aster yellows phytoplasma</name>
    <dbReference type="NCBI Taxonomy" id="35779"/>
    <lineage>
        <taxon>Bacteria</taxon>
        <taxon>Bacillati</taxon>
        <taxon>Mycoplasmatota</taxon>
        <taxon>Mollicutes</taxon>
        <taxon>Acholeplasmatales</taxon>
        <taxon>Acholeplasmataceae</taxon>
        <taxon>Candidatus Phytoplasma</taxon>
        <taxon>16SrI (Aster yellows group)</taxon>
    </lineage>
</organism>
<reference evidence="1" key="1">
    <citation type="journal article" date="2003" name="J. Bacteriol.">
        <title>Identification and characterization of phytoplasmal genes, employing a novel method of isolating phytoplasmal genomic DNA.</title>
        <authorList>
            <person name="Melamed S."/>
            <person name="Tanne E."/>
            <person name="Ben-Haim R."/>
            <person name="Edelbaum O."/>
            <person name="Yogev D."/>
            <person name="Sela I."/>
        </authorList>
    </citation>
    <scope>NUCLEOTIDE SEQUENCE</scope>
</reference>
<evidence type="ECO:0000313" key="1">
    <source>
        <dbReference type="EMBL" id="AAO52671.1"/>
    </source>
</evidence>